<dbReference type="AlphaFoldDB" id="A0A644VAQ4"/>
<dbReference type="InterPro" id="IPR004401">
    <property type="entry name" value="YbaB/EbfC"/>
</dbReference>
<dbReference type="Gene3D" id="3.30.1310.10">
    <property type="entry name" value="Nucleoid-associated protein YbaB-like domain"/>
    <property type="match status" value="1"/>
</dbReference>
<dbReference type="PANTHER" id="PTHR33449:SF1">
    <property type="entry name" value="NUCLEOID-ASSOCIATED PROTEIN YBAB"/>
    <property type="match status" value="1"/>
</dbReference>
<dbReference type="EMBL" id="VSSQ01000257">
    <property type="protein sequence ID" value="MPL88454.1"/>
    <property type="molecule type" value="Genomic_DNA"/>
</dbReference>
<reference evidence="2" key="1">
    <citation type="submission" date="2019-08" db="EMBL/GenBank/DDBJ databases">
        <authorList>
            <person name="Kucharzyk K."/>
            <person name="Murdoch R.W."/>
            <person name="Higgins S."/>
            <person name="Loffler F."/>
        </authorList>
    </citation>
    <scope>NUCLEOTIDE SEQUENCE</scope>
</reference>
<dbReference type="GO" id="GO:0005829">
    <property type="term" value="C:cytosol"/>
    <property type="evidence" value="ECO:0007669"/>
    <property type="project" value="TreeGrafter"/>
</dbReference>
<proteinExistence type="inferred from homology"/>
<accession>A0A644VAQ4</accession>
<dbReference type="HAMAP" id="MF_00274">
    <property type="entry name" value="DNA_YbaB_EbfC"/>
    <property type="match status" value="1"/>
</dbReference>
<dbReference type="NCBIfam" id="TIGR00103">
    <property type="entry name" value="DNA_YbaB_EbfC"/>
    <property type="match status" value="1"/>
</dbReference>
<dbReference type="PANTHER" id="PTHR33449">
    <property type="entry name" value="NUCLEOID-ASSOCIATED PROTEIN YBAB"/>
    <property type="match status" value="1"/>
</dbReference>
<dbReference type="Pfam" id="PF02575">
    <property type="entry name" value="YbaB_DNA_bd"/>
    <property type="match status" value="1"/>
</dbReference>
<dbReference type="GO" id="GO:0003677">
    <property type="term" value="F:DNA binding"/>
    <property type="evidence" value="ECO:0007669"/>
    <property type="project" value="UniProtKB-KW"/>
</dbReference>
<dbReference type="InterPro" id="IPR036894">
    <property type="entry name" value="YbaB-like_sf"/>
</dbReference>
<sequence>MNGTRSRTADAPLFRPVGLRICDRHSWRGTTMFKGLGQLGDMAKMMKAAKEMQERMMTLQEDLGRIVVVGEAGAGLVQARATAKGELTGLSIDPSILVASEKEVVEDLILAAIKDAQARAAARAQDEQRKLLTEMGLPADMNLPPV</sequence>
<evidence type="ECO:0000313" key="2">
    <source>
        <dbReference type="EMBL" id="MPL88454.1"/>
    </source>
</evidence>
<gene>
    <name evidence="2" type="primary">ybaB_3</name>
    <name evidence="2" type="ORF">SDC9_34477</name>
</gene>
<protein>
    <submittedName>
        <fullName evidence="2">Nucleoid-associated protein YbaB</fullName>
    </submittedName>
</protein>
<keyword evidence="1" id="KW-0238">DNA-binding</keyword>
<evidence type="ECO:0000256" key="1">
    <source>
        <dbReference type="ARBA" id="ARBA00023125"/>
    </source>
</evidence>
<organism evidence="2">
    <name type="scientific">bioreactor metagenome</name>
    <dbReference type="NCBI Taxonomy" id="1076179"/>
    <lineage>
        <taxon>unclassified sequences</taxon>
        <taxon>metagenomes</taxon>
        <taxon>ecological metagenomes</taxon>
    </lineage>
</organism>
<comment type="caution">
    <text evidence="2">The sequence shown here is derived from an EMBL/GenBank/DDBJ whole genome shotgun (WGS) entry which is preliminary data.</text>
</comment>
<dbReference type="SUPFAM" id="SSF82607">
    <property type="entry name" value="YbaB-like"/>
    <property type="match status" value="1"/>
</dbReference>
<name>A0A644VAQ4_9ZZZZ</name>